<dbReference type="EMBL" id="BK016112">
    <property type="protein sequence ID" value="DAF95990.1"/>
    <property type="molecule type" value="Genomic_DNA"/>
</dbReference>
<reference evidence="1" key="1">
    <citation type="journal article" date="2021" name="Proc. Natl. Acad. Sci. U.S.A.">
        <title>A Catalog of Tens of Thousands of Viruses from Human Metagenomes Reveals Hidden Associations with Chronic Diseases.</title>
        <authorList>
            <person name="Tisza M.J."/>
            <person name="Buck C.B."/>
        </authorList>
    </citation>
    <scope>NUCLEOTIDE SEQUENCE</scope>
    <source>
        <strain evidence="1">CtwVB15</strain>
    </source>
</reference>
<proteinExistence type="predicted"/>
<organism evidence="1">
    <name type="scientific">Myoviridae sp. ctwVB15</name>
    <dbReference type="NCBI Taxonomy" id="2825208"/>
    <lineage>
        <taxon>Viruses</taxon>
        <taxon>Duplodnaviria</taxon>
        <taxon>Heunggongvirae</taxon>
        <taxon>Uroviricota</taxon>
        <taxon>Caudoviricetes</taxon>
    </lineage>
</organism>
<evidence type="ECO:0000313" key="1">
    <source>
        <dbReference type="EMBL" id="DAF95990.1"/>
    </source>
</evidence>
<name>A0A8S5UNM9_9CAUD</name>
<protein>
    <submittedName>
        <fullName evidence="1">Uncharacterized protein</fullName>
    </submittedName>
</protein>
<sequence>MADRFLLKKFASETNDVGQFGSFQSTGGNIGDGVKTTDPDLIQSLPAWKAGWGNAVDNGLLLPRLEEMNGVQRVFAEMLWNQWRDGVTFWQAGAPVKALQSIVMYQTGDELPKLYINKTGVNGTNPPPQDTDNWTLAFDPTNIQLISNMEQTISDAADKYPSSKAIKDYTSNFDVSSTNFTSHVSKFPVNYSMTLSVENYNQYKPNLFDNSEAIYPIGKNSTLVVGSTFTYGENTGTIKDITTDENGLSFAKIRWSTNNYYGEPVTEAAKFVLLKDGGQLVSLDFGEIGALVYAENTPRKNSFYGDLIYWYDATNNLMKKSVDKGETWTDCYASFPLASFGTKKDNLGNISVTECHLCYSVSFMDTTLICLPFGEITGVFGTSSFNREVKKVPTLFETGGYAASSIYAADRNYFGVKLSRTGAVSNRVYRMTDLEMIIGFTNYGFSTGAQAFNLQTNSLVQNGEAGSTPLDFCPMGIVYATNNGNKFITGVDCFQSTLNAPMQPIIQETFHVGTSWYRIWSDGFIEQGGALNFSSGLTQTVNLLVPFTDINYTINMSTVFTSFTSNTPSILMSSKTTSSFKLVSYDTLPSAYWSVFGY</sequence>
<accession>A0A8S5UNM9</accession>